<dbReference type="EMBL" id="JAADJZ010000005">
    <property type="protein sequence ID" value="KAF2874852.1"/>
    <property type="molecule type" value="Genomic_DNA"/>
</dbReference>
<organism evidence="2 3">
    <name type="scientific">Massariosphaeria phaeospora</name>
    <dbReference type="NCBI Taxonomy" id="100035"/>
    <lineage>
        <taxon>Eukaryota</taxon>
        <taxon>Fungi</taxon>
        <taxon>Dikarya</taxon>
        <taxon>Ascomycota</taxon>
        <taxon>Pezizomycotina</taxon>
        <taxon>Dothideomycetes</taxon>
        <taxon>Pleosporomycetidae</taxon>
        <taxon>Pleosporales</taxon>
        <taxon>Pleosporales incertae sedis</taxon>
        <taxon>Massariosphaeria</taxon>
    </lineage>
</organism>
<name>A0A7C8IEB6_9PLEO</name>
<protein>
    <submittedName>
        <fullName evidence="2">Uncharacterized protein</fullName>
    </submittedName>
</protein>
<reference evidence="2 3" key="1">
    <citation type="submission" date="2020-01" db="EMBL/GenBank/DDBJ databases">
        <authorList>
            <consortium name="DOE Joint Genome Institute"/>
            <person name="Haridas S."/>
            <person name="Albert R."/>
            <person name="Binder M."/>
            <person name="Bloem J."/>
            <person name="Labutti K."/>
            <person name="Salamov A."/>
            <person name="Andreopoulos B."/>
            <person name="Baker S.E."/>
            <person name="Barry K."/>
            <person name="Bills G."/>
            <person name="Bluhm B.H."/>
            <person name="Cannon C."/>
            <person name="Castanera R."/>
            <person name="Culley D.E."/>
            <person name="Daum C."/>
            <person name="Ezra D."/>
            <person name="Gonzalez J.B."/>
            <person name="Henrissat B."/>
            <person name="Kuo A."/>
            <person name="Liang C."/>
            <person name="Lipzen A."/>
            <person name="Lutzoni F."/>
            <person name="Magnuson J."/>
            <person name="Mondo S."/>
            <person name="Nolan M."/>
            <person name="Ohm R."/>
            <person name="Pangilinan J."/>
            <person name="Park H.-J.H."/>
            <person name="Ramirez L."/>
            <person name="Alfaro M."/>
            <person name="Sun H."/>
            <person name="Tritt A."/>
            <person name="Yoshinaga Y."/>
            <person name="Zwiers L.-H.L."/>
            <person name="Turgeon B.G."/>
            <person name="Goodwin S.B."/>
            <person name="Spatafora J.W."/>
            <person name="Crous P.W."/>
            <person name="Grigoriev I.V."/>
        </authorList>
    </citation>
    <scope>NUCLEOTIDE SEQUENCE [LARGE SCALE GENOMIC DNA]</scope>
    <source>
        <strain evidence="2 3">CBS 611.86</strain>
    </source>
</reference>
<proteinExistence type="predicted"/>
<sequence length="212" mass="23735">MSAPQSESSLPTHPAGTFRSSPPVLSAKHDPDAQQSSKMSQSEAPVDHKASSSRPHLPRASSADTERPPSAQRVRGAHTPPRNANSVVDLGDGDGDRSDDEEDDNETAGPAEKIADFDWNELAERYHEATTACEQDEEKLMEEWQRLMDYFKIWANSGHAHESERTYARLQTRMIYVNHEEETLESARKHYISVVQAFESALRLLDSATFSR</sequence>
<evidence type="ECO:0000256" key="1">
    <source>
        <dbReference type="SAM" id="MobiDB-lite"/>
    </source>
</evidence>
<feature type="compositionally biased region" description="Acidic residues" evidence="1">
    <location>
        <begin position="91"/>
        <end position="106"/>
    </location>
</feature>
<keyword evidence="3" id="KW-1185">Reference proteome</keyword>
<dbReference type="Proteomes" id="UP000481861">
    <property type="component" value="Unassembled WGS sequence"/>
</dbReference>
<dbReference type="AlphaFoldDB" id="A0A7C8IEB6"/>
<evidence type="ECO:0000313" key="2">
    <source>
        <dbReference type="EMBL" id="KAF2874852.1"/>
    </source>
</evidence>
<accession>A0A7C8IEB6</accession>
<comment type="caution">
    <text evidence="2">The sequence shown here is derived from an EMBL/GenBank/DDBJ whole genome shotgun (WGS) entry which is preliminary data.</text>
</comment>
<feature type="compositionally biased region" description="Polar residues" evidence="1">
    <location>
        <begin position="1"/>
        <end position="11"/>
    </location>
</feature>
<gene>
    <name evidence="2" type="ORF">BDV95DRAFT_300492</name>
</gene>
<dbReference type="OrthoDB" id="5335351at2759"/>
<evidence type="ECO:0000313" key="3">
    <source>
        <dbReference type="Proteomes" id="UP000481861"/>
    </source>
</evidence>
<feature type="compositionally biased region" description="Polar residues" evidence="1">
    <location>
        <begin position="33"/>
        <end position="43"/>
    </location>
</feature>
<feature type="region of interest" description="Disordered" evidence="1">
    <location>
        <begin position="1"/>
        <end position="113"/>
    </location>
</feature>